<reference evidence="1 2" key="1">
    <citation type="journal article" date="2013" name="Curr. Biol.">
        <title>The Genome of the Foraminiferan Reticulomyxa filosa.</title>
        <authorList>
            <person name="Glockner G."/>
            <person name="Hulsmann N."/>
            <person name="Schleicher M."/>
            <person name="Noegel A.A."/>
            <person name="Eichinger L."/>
            <person name="Gallinger C."/>
            <person name="Pawlowski J."/>
            <person name="Sierra R."/>
            <person name="Euteneuer U."/>
            <person name="Pillet L."/>
            <person name="Moustafa A."/>
            <person name="Platzer M."/>
            <person name="Groth M."/>
            <person name="Szafranski K."/>
            <person name="Schliwa M."/>
        </authorList>
    </citation>
    <scope>NUCLEOTIDE SEQUENCE [LARGE SCALE GENOMIC DNA]</scope>
</reference>
<proteinExistence type="predicted"/>
<evidence type="ECO:0000313" key="2">
    <source>
        <dbReference type="Proteomes" id="UP000023152"/>
    </source>
</evidence>
<sequence length="133" mass="16231">MINYRQKENPAAMAIMTKPKKQLNVLDHKNNLTKIWISNIVGHIQTKNNQKKDNEKQHSYIHNKNDISYFRDEMSNLIAIIDKLIISKFIKNKPWWSNKLHKQRQNIYRLKRNFRKNMKSENYKMYKEITKKK</sequence>
<protein>
    <submittedName>
        <fullName evidence="1">Uncharacterized protein</fullName>
    </submittedName>
</protein>
<organism evidence="1 2">
    <name type="scientific">Reticulomyxa filosa</name>
    <dbReference type="NCBI Taxonomy" id="46433"/>
    <lineage>
        <taxon>Eukaryota</taxon>
        <taxon>Sar</taxon>
        <taxon>Rhizaria</taxon>
        <taxon>Retaria</taxon>
        <taxon>Foraminifera</taxon>
        <taxon>Monothalamids</taxon>
        <taxon>Reticulomyxidae</taxon>
        <taxon>Reticulomyxa</taxon>
    </lineage>
</organism>
<name>X6NQT2_RETFI</name>
<evidence type="ECO:0000313" key="1">
    <source>
        <dbReference type="EMBL" id="ETO28660.1"/>
    </source>
</evidence>
<comment type="caution">
    <text evidence="1">The sequence shown here is derived from an EMBL/GenBank/DDBJ whole genome shotgun (WGS) entry which is preliminary data.</text>
</comment>
<dbReference type="EMBL" id="ASPP01006539">
    <property type="protein sequence ID" value="ETO28660.1"/>
    <property type="molecule type" value="Genomic_DNA"/>
</dbReference>
<dbReference type="Proteomes" id="UP000023152">
    <property type="component" value="Unassembled WGS sequence"/>
</dbReference>
<accession>X6NQT2</accession>
<gene>
    <name evidence="1" type="ORF">RFI_08471</name>
</gene>
<keyword evidence="2" id="KW-1185">Reference proteome</keyword>
<dbReference type="AlphaFoldDB" id="X6NQT2"/>